<keyword evidence="2" id="KW-0378">Hydrolase</keyword>
<gene>
    <name evidence="5" type="primary">LOC107489774</name>
</gene>
<dbReference type="AlphaFoldDB" id="A0A6P4DF35"/>
<keyword evidence="3" id="KW-0326">Glycosidase</keyword>
<dbReference type="GeneID" id="107489774"/>
<evidence type="ECO:0000256" key="1">
    <source>
        <dbReference type="ARBA" id="ARBA00009743"/>
    </source>
</evidence>
<name>A0A6P4DF35_ARADU</name>
<dbReference type="Pfam" id="PF16499">
    <property type="entry name" value="Melibiase_2"/>
    <property type="match status" value="1"/>
</dbReference>
<dbReference type="InterPro" id="IPR002241">
    <property type="entry name" value="Glyco_hydro_27"/>
</dbReference>
<dbReference type="KEGG" id="adu:107489774"/>
<dbReference type="Proteomes" id="UP000515211">
    <property type="component" value="Chromosome 5"/>
</dbReference>
<dbReference type="GO" id="GO:0004553">
    <property type="term" value="F:hydrolase activity, hydrolyzing O-glycosyl compounds"/>
    <property type="evidence" value="ECO:0007669"/>
    <property type="project" value="InterPro"/>
</dbReference>
<proteinExistence type="inferred from homology"/>
<dbReference type="GO" id="GO:0005975">
    <property type="term" value="P:carbohydrate metabolic process"/>
    <property type="evidence" value="ECO:0007669"/>
    <property type="project" value="InterPro"/>
</dbReference>
<sequence length="151" mass="16915">MPEPEVWHQDPGNVCIIAAYMVPNANMLKKKFSYGFEIPHQTTRDIKDNWDSMTSLTDQHDKWASYAGPGGWNDPDMLEIGNGGMTEEYRVHFSIWALAKAPLLIGCDTRALDKTTKELLSNSEAIAVNKDKLGIQGKKVKSNNGLEVIFF</sequence>
<dbReference type="SUPFAM" id="SSF51445">
    <property type="entry name" value="(Trans)glycosidases"/>
    <property type="match status" value="1"/>
</dbReference>
<dbReference type="InterPro" id="IPR013785">
    <property type="entry name" value="Aldolase_TIM"/>
</dbReference>
<evidence type="ECO:0000256" key="3">
    <source>
        <dbReference type="ARBA" id="ARBA00023295"/>
    </source>
</evidence>
<protein>
    <submittedName>
        <fullName evidence="5">Alpha-galactosidase-like</fullName>
    </submittedName>
</protein>
<dbReference type="OrthoDB" id="5795902at2759"/>
<reference evidence="5" key="2">
    <citation type="submission" date="2025-08" db="UniProtKB">
        <authorList>
            <consortium name="RefSeq"/>
        </authorList>
    </citation>
    <scope>IDENTIFICATION</scope>
    <source>
        <tissue evidence="5">Whole plant</tissue>
    </source>
</reference>
<evidence type="ECO:0000256" key="2">
    <source>
        <dbReference type="ARBA" id="ARBA00022801"/>
    </source>
</evidence>
<keyword evidence="4" id="KW-1185">Reference proteome</keyword>
<dbReference type="InterPro" id="IPR017853">
    <property type="entry name" value="GH"/>
</dbReference>
<reference evidence="4" key="1">
    <citation type="journal article" date="2016" name="Nat. Genet.">
        <title>The genome sequences of Arachis duranensis and Arachis ipaensis, the diploid ancestors of cultivated peanut.</title>
        <authorList>
            <person name="Bertioli D.J."/>
            <person name="Cannon S.B."/>
            <person name="Froenicke L."/>
            <person name="Huang G."/>
            <person name="Farmer A.D."/>
            <person name="Cannon E.K."/>
            <person name="Liu X."/>
            <person name="Gao D."/>
            <person name="Clevenger J."/>
            <person name="Dash S."/>
            <person name="Ren L."/>
            <person name="Moretzsohn M.C."/>
            <person name="Shirasawa K."/>
            <person name="Huang W."/>
            <person name="Vidigal B."/>
            <person name="Abernathy B."/>
            <person name="Chu Y."/>
            <person name="Niederhuth C.E."/>
            <person name="Umale P."/>
            <person name="Araujo A.C."/>
            <person name="Kozik A."/>
            <person name="Kim K.D."/>
            <person name="Burow M.D."/>
            <person name="Varshney R.K."/>
            <person name="Wang X."/>
            <person name="Zhang X."/>
            <person name="Barkley N."/>
            <person name="Guimaraes P.M."/>
            <person name="Isobe S."/>
            <person name="Guo B."/>
            <person name="Liao B."/>
            <person name="Stalker H.T."/>
            <person name="Schmitz R.J."/>
            <person name="Scheffler B.E."/>
            <person name="Leal-Bertioli S.C."/>
            <person name="Xun X."/>
            <person name="Jackson S.A."/>
            <person name="Michelmore R."/>
            <person name="Ozias-Akins P."/>
        </authorList>
    </citation>
    <scope>NUCLEOTIDE SEQUENCE [LARGE SCALE GENOMIC DNA]</scope>
    <source>
        <strain evidence="4">cv. V14167</strain>
    </source>
</reference>
<dbReference type="PANTHER" id="PTHR11452:SF33">
    <property type="entry name" value="ALPHA-GALACTOSIDASE 2"/>
    <property type="match status" value="1"/>
</dbReference>
<accession>A0A6P4DF35</accession>
<evidence type="ECO:0000313" key="5">
    <source>
        <dbReference type="RefSeq" id="XP_015966021.1"/>
    </source>
</evidence>
<dbReference type="PANTHER" id="PTHR11452">
    <property type="entry name" value="ALPHA-GALACTOSIDASE/ALPHA-N-ACETYLGALACTOSAMINIDASE"/>
    <property type="match status" value="1"/>
</dbReference>
<comment type="similarity">
    <text evidence="1">Belongs to the glycosyl hydrolase 27 family.</text>
</comment>
<organism evidence="4 5">
    <name type="scientific">Arachis duranensis</name>
    <name type="common">Wild peanut</name>
    <dbReference type="NCBI Taxonomy" id="130453"/>
    <lineage>
        <taxon>Eukaryota</taxon>
        <taxon>Viridiplantae</taxon>
        <taxon>Streptophyta</taxon>
        <taxon>Embryophyta</taxon>
        <taxon>Tracheophyta</taxon>
        <taxon>Spermatophyta</taxon>
        <taxon>Magnoliopsida</taxon>
        <taxon>eudicotyledons</taxon>
        <taxon>Gunneridae</taxon>
        <taxon>Pentapetalae</taxon>
        <taxon>rosids</taxon>
        <taxon>fabids</taxon>
        <taxon>Fabales</taxon>
        <taxon>Fabaceae</taxon>
        <taxon>Papilionoideae</taxon>
        <taxon>50 kb inversion clade</taxon>
        <taxon>dalbergioids sensu lato</taxon>
        <taxon>Dalbergieae</taxon>
        <taxon>Pterocarpus clade</taxon>
        <taxon>Arachis</taxon>
    </lineage>
</organism>
<dbReference type="RefSeq" id="XP_015966021.1">
    <property type="nucleotide sequence ID" value="XM_016110535.1"/>
</dbReference>
<evidence type="ECO:0000313" key="4">
    <source>
        <dbReference type="Proteomes" id="UP000515211"/>
    </source>
</evidence>
<dbReference type="GO" id="GO:0009505">
    <property type="term" value="C:plant-type cell wall"/>
    <property type="evidence" value="ECO:0007669"/>
    <property type="project" value="TreeGrafter"/>
</dbReference>
<dbReference type="Gene3D" id="3.20.20.70">
    <property type="entry name" value="Aldolase class I"/>
    <property type="match status" value="1"/>
</dbReference>